<dbReference type="Pfam" id="PF12799">
    <property type="entry name" value="LRR_4"/>
    <property type="match status" value="1"/>
</dbReference>
<dbReference type="EMBL" id="CAXDID020000483">
    <property type="protein sequence ID" value="CAL6096187.1"/>
    <property type="molecule type" value="Genomic_DNA"/>
</dbReference>
<dbReference type="SMART" id="SM00365">
    <property type="entry name" value="LRR_SD22"/>
    <property type="match status" value="13"/>
</dbReference>
<name>A0AA86R194_9EUKA</name>
<dbReference type="PANTHER" id="PTHR46652:SF3">
    <property type="entry name" value="LEUCINE-RICH REPEAT-CONTAINING PROTEIN 9"/>
    <property type="match status" value="1"/>
</dbReference>
<dbReference type="EMBL" id="CATOUU010000795">
    <property type="protein sequence ID" value="CAI9949265.1"/>
    <property type="molecule type" value="Genomic_DNA"/>
</dbReference>
<dbReference type="Proteomes" id="UP001642409">
    <property type="component" value="Unassembled WGS sequence"/>
</dbReference>
<gene>
    <name evidence="6" type="ORF">HINF_LOCUS14693</name>
    <name evidence="3" type="ORF">HINF_LOCUS36910</name>
    <name evidence="4" type="ORF">HINF_LOCUS40039</name>
    <name evidence="7" type="ORF">HINF_LOCUS48537</name>
    <name evidence="5" type="ORF">HINF_LOCUS51608</name>
    <name evidence="8" type="ORF">HINF_LOCUS68309</name>
</gene>
<dbReference type="EMBL" id="CATOUU010000832">
    <property type="protein sequence ID" value="CAI9952394.1"/>
    <property type="molecule type" value="Genomic_DNA"/>
</dbReference>
<dbReference type="PROSITE" id="PS51450">
    <property type="entry name" value="LRR"/>
    <property type="match status" value="9"/>
</dbReference>
<evidence type="ECO:0000313" key="5">
    <source>
        <dbReference type="EMBL" id="CAI9963963.1"/>
    </source>
</evidence>
<dbReference type="Gene3D" id="3.80.10.10">
    <property type="entry name" value="Ribonuclease Inhibitor"/>
    <property type="match status" value="5"/>
</dbReference>
<evidence type="ECO:0000313" key="7">
    <source>
        <dbReference type="EMBL" id="CAL6059004.1"/>
    </source>
</evidence>
<evidence type="ECO:0000313" key="9">
    <source>
        <dbReference type="Proteomes" id="UP001642409"/>
    </source>
</evidence>
<dbReference type="EMBL" id="CATOUU010000972">
    <property type="protein sequence ID" value="CAI9963963.1"/>
    <property type="molecule type" value="Genomic_DNA"/>
</dbReference>
<proteinExistence type="predicted"/>
<dbReference type="SMART" id="SM00369">
    <property type="entry name" value="LRR_TYP"/>
    <property type="match status" value="7"/>
</dbReference>
<accession>A0AA86R194</accession>
<sequence length="1038" mass="121381">MNNIKTNIEQFVITQETNLLNQQLLYQKCILINQFYFPNLQHIPVNITKLTATNIYLQDISSLCLLYKLKYLDISKNLINNISSIEFLKRLQYLNISFNRIIFLDPLKNLKFLKTIITDENKIQNFTLLQSNPNFNKNWISLQNDVDLQDFQDYLGLGSTEDEARGLMNKCQQFENLVNKTNNIQVQFNHNVNRKVLTIRGNQNIQFLQFVDSALIYSLYVFECSNIYINQIPIYIKKLVANRIACTDGLEMMNNLEELSLRGNKLTELGVLTKIKTLKILDIASNQIRSLENIQQLQQLIELDASNNQIDILDPLNNMHQLQKLALSNNKISSGSSLDDLSNIIQLNLASNFLENVNFVRNMNKVIYLDISFNRINNIEAIKYLILLVDLRLEKNMINSFAVLDQLPNKQLRWYTSEQNVQTHDYSDQQKLIKKFQNDINNIKRKIENEPNIDTFGFVDAFKPAELYIAGCPNIIFENCAQIPTKIIITKCNLQEITNIYEMIQVTNLNLSFNKIKDINELTELVNLTHLNLECNDIYRINSLEQLKKLDFLNIKDNKIIFIKPIQNLSISKLYVDNNLIIDKIYENQGSPTLKDYQNFLGPNRTEEQENLLMSMLSFNSYKQKMFSKYKNEVKNVKNYGKGQIIESKTLIINDNNDLNSIEFIQQLNIDTLSIQNCPTIKFQYKFTKSKIGFLDNYPEIQLQVNNLPYNITSLSVNKCALTNLGGFELFQSVQCLDLRDNAIISVKQLQYLPNLKQIVLDNNYIQDLEYVQIKEQQVYQQREPSDENWKQYIIDINSQMTIEELKAVFAPKKAKTIDLIENSKFTKFRTQIDRLKRTLSISKEQLMDFNFVEKMPIVKLYIMQCTYVRFNKTPTNIVELTINQSKLTNIIGLEKMKQLKYLDLGNNNLISIAPLKELTNLLTVKLQNNFIHDLWILTDLPNYNIEWIQDQSVAQDIYIQEYLDEIQLQISVQEFKDNIAQSLSKSEELICKRNFYRDYPKELSNIKTKPTDQMFANQHEFGIDDICFDFGYDFGWL</sequence>
<dbReference type="InterPro" id="IPR032675">
    <property type="entry name" value="LRR_dom_sf"/>
</dbReference>
<dbReference type="EMBL" id="CAXDID020000035">
    <property type="protein sequence ID" value="CAL5996305.1"/>
    <property type="molecule type" value="Genomic_DNA"/>
</dbReference>
<dbReference type="EMBL" id="CAXDID020000224">
    <property type="protein sequence ID" value="CAL6059004.1"/>
    <property type="molecule type" value="Genomic_DNA"/>
</dbReference>
<evidence type="ECO:0000313" key="8">
    <source>
        <dbReference type="EMBL" id="CAL6096187.1"/>
    </source>
</evidence>
<evidence type="ECO:0000313" key="4">
    <source>
        <dbReference type="EMBL" id="CAI9952394.1"/>
    </source>
</evidence>
<dbReference type="AlphaFoldDB" id="A0AA86R194"/>
<evidence type="ECO:0008006" key="10">
    <source>
        <dbReference type="Google" id="ProtNLM"/>
    </source>
</evidence>
<dbReference type="SUPFAM" id="SSF52058">
    <property type="entry name" value="L domain-like"/>
    <property type="match status" value="2"/>
</dbReference>
<evidence type="ECO:0000313" key="6">
    <source>
        <dbReference type="EMBL" id="CAL5996305.1"/>
    </source>
</evidence>
<dbReference type="InterPro" id="IPR003591">
    <property type="entry name" value="Leu-rich_rpt_typical-subtyp"/>
</dbReference>
<keyword evidence="9" id="KW-1185">Reference proteome</keyword>
<evidence type="ECO:0000256" key="1">
    <source>
        <dbReference type="ARBA" id="ARBA00022614"/>
    </source>
</evidence>
<evidence type="ECO:0000313" key="3">
    <source>
        <dbReference type="EMBL" id="CAI9949265.1"/>
    </source>
</evidence>
<dbReference type="InterPro" id="IPR050836">
    <property type="entry name" value="SDS22/Internalin_LRR"/>
</dbReference>
<dbReference type="PANTHER" id="PTHR46652">
    <property type="entry name" value="LEUCINE-RICH REPEAT AND IQ DOMAIN-CONTAINING PROTEIN 1-RELATED"/>
    <property type="match status" value="1"/>
</dbReference>
<dbReference type="InterPro" id="IPR001611">
    <property type="entry name" value="Leu-rich_rpt"/>
</dbReference>
<evidence type="ECO:0000256" key="2">
    <source>
        <dbReference type="ARBA" id="ARBA00022737"/>
    </source>
</evidence>
<dbReference type="InterPro" id="IPR025875">
    <property type="entry name" value="Leu-rich_rpt_4"/>
</dbReference>
<organism evidence="5">
    <name type="scientific">Hexamita inflata</name>
    <dbReference type="NCBI Taxonomy" id="28002"/>
    <lineage>
        <taxon>Eukaryota</taxon>
        <taxon>Metamonada</taxon>
        <taxon>Diplomonadida</taxon>
        <taxon>Hexamitidae</taxon>
        <taxon>Hexamitinae</taxon>
        <taxon>Hexamita</taxon>
    </lineage>
</organism>
<protein>
    <recommendedName>
        <fullName evidence="10">Leucine rich repeat protein</fullName>
    </recommendedName>
</protein>
<keyword evidence="2" id="KW-0677">Repeat</keyword>
<reference evidence="5" key="1">
    <citation type="submission" date="2023-06" db="EMBL/GenBank/DDBJ databases">
        <authorList>
            <person name="Kurt Z."/>
        </authorList>
    </citation>
    <scope>NUCLEOTIDE SEQUENCE</scope>
</reference>
<comment type="caution">
    <text evidence="5">The sequence shown here is derived from an EMBL/GenBank/DDBJ whole genome shotgun (WGS) entry which is preliminary data.</text>
</comment>
<keyword evidence="1" id="KW-0433">Leucine-rich repeat</keyword>
<reference evidence="6 9" key="2">
    <citation type="submission" date="2024-07" db="EMBL/GenBank/DDBJ databases">
        <authorList>
            <person name="Akdeniz Z."/>
        </authorList>
    </citation>
    <scope>NUCLEOTIDE SEQUENCE [LARGE SCALE GENOMIC DNA]</scope>
</reference>